<name>A0AC34F3W2_9BILA</name>
<accession>A0AC34F3W2</accession>
<dbReference type="WBParaSite" id="ES5_v2.g11601.t1">
    <property type="protein sequence ID" value="ES5_v2.g11601.t1"/>
    <property type="gene ID" value="ES5_v2.g11601"/>
</dbReference>
<evidence type="ECO:0000313" key="2">
    <source>
        <dbReference type="WBParaSite" id="ES5_v2.g11601.t1"/>
    </source>
</evidence>
<reference evidence="2" key="1">
    <citation type="submission" date="2022-11" db="UniProtKB">
        <authorList>
            <consortium name="WormBaseParasite"/>
        </authorList>
    </citation>
    <scope>IDENTIFICATION</scope>
</reference>
<dbReference type="Proteomes" id="UP000887579">
    <property type="component" value="Unplaced"/>
</dbReference>
<sequence length="79" mass="8448">MKPMILLFAFVAIFAIAINADDENGCWRPTYGRGVGKPISACADGMDKDAGLCYSKCDGGYHGVGPVCWRICPNGFTVN</sequence>
<organism evidence="1 2">
    <name type="scientific">Panagrolaimus sp. ES5</name>
    <dbReference type="NCBI Taxonomy" id="591445"/>
    <lineage>
        <taxon>Eukaryota</taxon>
        <taxon>Metazoa</taxon>
        <taxon>Ecdysozoa</taxon>
        <taxon>Nematoda</taxon>
        <taxon>Chromadorea</taxon>
        <taxon>Rhabditida</taxon>
        <taxon>Tylenchina</taxon>
        <taxon>Panagrolaimomorpha</taxon>
        <taxon>Panagrolaimoidea</taxon>
        <taxon>Panagrolaimidae</taxon>
        <taxon>Panagrolaimus</taxon>
    </lineage>
</organism>
<evidence type="ECO:0000313" key="1">
    <source>
        <dbReference type="Proteomes" id="UP000887579"/>
    </source>
</evidence>
<proteinExistence type="predicted"/>
<protein>
    <submittedName>
        <fullName evidence="2">Uncharacterized protein</fullName>
    </submittedName>
</protein>